<name>A0AAP0HMB8_9MAGN</name>
<comment type="caution">
    <text evidence="2">The sequence shown here is derived from an EMBL/GenBank/DDBJ whole genome shotgun (WGS) entry which is preliminary data.</text>
</comment>
<feature type="region of interest" description="Disordered" evidence="1">
    <location>
        <begin position="1"/>
        <end position="36"/>
    </location>
</feature>
<dbReference type="GO" id="GO:0003727">
    <property type="term" value="F:single-stranded RNA binding"/>
    <property type="evidence" value="ECO:0007669"/>
    <property type="project" value="TreeGrafter"/>
</dbReference>
<dbReference type="AlphaFoldDB" id="A0AAP0HMB8"/>
<gene>
    <name evidence="2" type="ORF">Syun_030489</name>
</gene>
<accession>A0AAP0HMB8</accession>
<evidence type="ECO:0000313" key="3">
    <source>
        <dbReference type="Proteomes" id="UP001420932"/>
    </source>
</evidence>
<feature type="compositionally biased region" description="Basic and acidic residues" evidence="1">
    <location>
        <begin position="1"/>
        <end position="10"/>
    </location>
</feature>
<sequence>MPDSTDDHHYNNPVTSGSSTTTTTTTTTTSSGVGGGGDYIIKSSRSSVIDAKLSEFAKKMPMFEPSERVKSMTSQENITPLGINLELALYRAKVLARNSQFKEADQLLHKCISFWPDDGRSYVALGKILSKQSKTAKARAVYEKGCQATQGENPFIWQAVTIKDNELMTNENTRLGYHSTLHKMGNTRKARELFDAATVADKKHAAAWHGWAVLELKQGNVKKARHLLSKALKYCGGNEYVYQTLALLEAKANRIDRARYLFRQATKCNPKSCASWLSWAQLEIQQENNLTATELFEKAVQASPKNRFAWHVWGVFEANLGNVDKGRRLLKIGHALNPRDPVLLQSLALLEYKHSTANFARVLFRKASELDPKHQPVWVAWGWMEWKEGNISTARQLYQNALSIDTTSESAARCLQVTYYTDPTCFAAYEVDEEWIISVKVKARNTDSFTKDETLCSKMNAWGVLEQRIGNLSAARRLFRSSLNINSQSYVTWMTWASLEEEQGNSVRAEEIRNLYFQQRTEVVDDGSWVTGLLDVIDPALDNLKKLLNFDQDSYVKGQEALNTIKGINSKNVEEVKSTLMSFASEEKSDRSSSRFDLDGFVKEKLSLDTSKLEVEMERGVKFEPKKVRSYRNVWKLRTRPLQVVQTNLNGSAAQSMSTLSD</sequence>
<dbReference type="InterPro" id="IPR044624">
    <property type="entry name" value="Mbb1-like"/>
</dbReference>
<dbReference type="Proteomes" id="UP001420932">
    <property type="component" value="Unassembled WGS sequence"/>
</dbReference>
<dbReference type="PANTHER" id="PTHR44917">
    <property type="entry name" value="PROTEIN HIGH CHLOROPHYLL FLUORESCENT 107"/>
    <property type="match status" value="1"/>
</dbReference>
<feature type="compositionally biased region" description="Low complexity" evidence="1">
    <location>
        <begin position="14"/>
        <end position="31"/>
    </location>
</feature>
<dbReference type="Pfam" id="PF13432">
    <property type="entry name" value="TPR_16"/>
    <property type="match status" value="2"/>
</dbReference>
<protein>
    <recommendedName>
        <fullName evidence="4">PsbB mRNA maturation factor Mbb1</fullName>
    </recommendedName>
</protein>
<dbReference type="GO" id="GO:0009507">
    <property type="term" value="C:chloroplast"/>
    <property type="evidence" value="ECO:0007669"/>
    <property type="project" value="TreeGrafter"/>
</dbReference>
<dbReference type="InterPro" id="IPR003107">
    <property type="entry name" value="HAT"/>
</dbReference>
<dbReference type="SUPFAM" id="SSF48452">
    <property type="entry name" value="TPR-like"/>
    <property type="match status" value="2"/>
</dbReference>
<evidence type="ECO:0000313" key="2">
    <source>
        <dbReference type="EMBL" id="KAK9088095.1"/>
    </source>
</evidence>
<dbReference type="SMART" id="SM00028">
    <property type="entry name" value="TPR"/>
    <property type="match status" value="8"/>
</dbReference>
<dbReference type="GO" id="GO:0003729">
    <property type="term" value="F:mRNA binding"/>
    <property type="evidence" value="ECO:0007669"/>
    <property type="project" value="InterPro"/>
</dbReference>
<dbReference type="PANTHER" id="PTHR44917:SF1">
    <property type="entry name" value="PROTEIN HIGH CHLOROPHYLL FLUORESCENT 107"/>
    <property type="match status" value="1"/>
</dbReference>
<reference evidence="2 3" key="1">
    <citation type="submission" date="2024-01" db="EMBL/GenBank/DDBJ databases">
        <title>Genome assemblies of Stephania.</title>
        <authorList>
            <person name="Yang L."/>
        </authorList>
    </citation>
    <scope>NUCLEOTIDE SEQUENCE [LARGE SCALE GENOMIC DNA]</scope>
    <source>
        <strain evidence="2">YNDBR</strain>
        <tissue evidence="2">Leaf</tissue>
    </source>
</reference>
<dbReference type="InterPro" id="IPR019734">
    <property type="entry name" value="TPR_rpt"/>
</dbReference>
<dbReference type="Pfam" id="PF13181">
    <property type="entry name" value="TPR_8"/>
    <property type="match status" value="1"/>
</dbReference>
<dbReference type="GO" id="GO:0006397">
    <property type="term" value="P:mRNA processing"/>
    <property type="evidence" value="ECO:0007669"/>
    <property type="project" value="InterPro"/>
</dbReference>
<evidence type="ECO:0008006" key="4">
    <source>
        <dbReference type="Google" id="ProtNLM"/>
    </source>
</evidence>
<dbReference type="InterPro" id="IPR011990">
    <property type="entry name" value="TPR-like_helical_dom_sf"/>
</dbReference>
<dbReference type="SMART" id="SM00386">
    <property type="entry name" value="HAT"/>
    <property type="match status" value="7"/>
</dbReference>
<dbReference type="EMBL" id="JBBNAF010000013">
    <property type="protein sequence ID" value="KAK9088095.1"/>
    <property type="molecule type" value="Genomic_DNA"/>
</dbReference>
<dbReference type="GO" id="GO:0006417">
    <property type="term" value="P:regulation of translation"/>
    <property type="evidence" value="ECO:0007669"/>
    <property type="project" value="TreeGrafter"/>
</dbReference>
<keyword evidence="3" id="KW-1185">Reference proteome</keyword>
<dbReference type="Gene3D" id="1.25.40.10">
    <property type="entry name" value="Tetratricopeptide repeat domain"/>
    <property type="match status" value="1"/>
</dbReference>
<evidence type="ECO:0000256" key="1">
    <source>
        <dbReference type="SAM" id="MobiDB-lite"/>
    </source>
</evidence>
<proteinExistence type="predicted"/>
<organism evidence="2 3">
    <name type="scientific">Stephania yunnanensis</name>
    <dbReference type="NCBI Taxonomy" id="152371"/>
    <lineage>
        <taxon>Eukaryota</taxon>
        <taxon>Viridiplantae</taxon>
        <taxon>Streptophyta</taxon>
        <taxon>Embryophyta</taxon>
        <taxon>Tracheophyta</taxon>
        <taxon>Spermatophyta</taxon>
        <taxon>Magnoliopsida</taxon>
        <taxon>Ranunculales</taxon>
        <taxon>Menispermaceae</taxon>
        <taxon>Menispermoideae</taxon>
        <taxon>Cissampelideae</taxon>
        <taxon>Stephania</taxon>
    </lineage>
</organism>